<dbReference type="InterPro" id="IPR035901">
    <property type="entry name" value="GIY-YIG_endonuc_sf"/>
</dbReference>
<dbReference type="AlphaFoldDB" id="A0A418VJ24"/>
<organism evidence="2 3">
    <name type="scientific">Rhodopseudomonas palustris</name>
    <dbReference type="NCBI Taxonomy" id="1076"/>
    <lineage>
        <taxon>Bacteria</taxon>
        <taxon>Pseudomonadati</taxon>
        <taxon>Pseudomonadota</taxon>
        <taxon>Alphaproteobacteria</taxon>
        <taxon>Hyphomicrobiales</taxon>
        <taxon>Nitrobacteraceae</taxon>
        <taxon>Rhodopseudomonas</taxon>
    </lineage>
</organism>
<name>A0A418VJ24_RHOPL</name>
<protein>
    <submittedName>
        <fullName evidence="2">GIY-YIG nuclease family protein</fullName>
    </submittedName>
</protein>
<dbReference type="Gene3D" id="3.40.1440.10">
    <property type="entry name" value="GIY-YIG endonuclease"/>
    <property type="match status" value="1"/>
</dbReference>
<sequence>MRLLLESLDSEHFYVGITDDLRARLKKHNAGEAPHTSKYCPWRLKTYVAFSDEHQAYAFEKYLKSASGRAFAKKRL</sequence>
<evidence type="ECO:0000313" key="3">
    <source>
        <dbReference type="Proteomes" id="UP000285523"/>
    </source>
</evidence>
<reference evidence="2 3" key="1">
    <citation type="submission" date="2018-09" db="EMBL/GenBank/DDBJ databases">
        <title>Draft genome sequence of Rhodopseudomonas palustris 2.1.18.</title>
        <authorList>
            <person name="Robertson S.L."/>
            <person name="Meyer T.E."/>
            <person name="Kyndt J.A."/>
        </authorList>
    </citation>
    <scope>NUCLEOTIDE SEQUENCE [LARGE SCALE GENOMIC DNA]</scope>
    <source>
        <strain evidence="2 3">2.1.18</strain>
    </source>
</reference>
<dbReference type="SUPFAM" id="SSF82771">
    <property type="entry name" value="GIY-YIG endonuclease"/>
    <property type="match status" value="1"/>
</dbReference>
<dbReference type="InterPro" id="IPR000305">
    <property type="entry name" value="GIY-YIG_endonuc"/>
</dbReference>
<evidence type="ECO:0000313" key="2">
    <source>
        <dbReference type="EMBL" id="RJF76132.1"/>
    </source>
</evidence>
<feature type="domain" description="GIY-YIG" evidence="1">
    <location>
        <begin position="1"/>
        <end position="73"/>
    </location>
</feature>
<dbReference type="Proteomes" id="UP000285523">
    <property type="component" value="Unassembled WGS sequence"/>
</dbReference>
<dbReference type="OrthoDB" id="7159537at2"/>
<proteinExistence type="predicted"/>
<accession>A0A418VJ24</accession>
<comment type="caution">
    <text evidence="2">The sequence shown here is derived from an EMBL/GenBank/DDBJ whole genome shotgun (WGS) entry which is preliminary data.</text>
</comment>
<dbReference type="CDD" id="cd10449">
    <property type="entry name" value="GIY-YIG_SLX1_like"/>
    <property type="match status" value="1"/>
</dbReference>
<gene>
    <name evidence="2" type="ORF">D4Q52_07755</name>
</gene>
<dbReference type="EMBL" id="QYYD01000006">
    <property type="protein sequence ID" value="RJF76132.1"/>
    <property type="molecule type" value="Genomic_DNA"/>
</dbReference>
<dbReference type="PROSITE" id="PS50164">
    <property type="entry name" value="GIY_YIG"/>
    <property type="match status" value="1"/>
</dbReference>
<dbReference type="Pfam" id="PF01541">
    <property type="entry name" value="GIY-YIG"/>
    <property type="match status" value="1"/>
</dbReference>
<evidence type="ECO:0000259" key="1">
    <source>
        <dbReference type="PROSITE" id="PS50164"/>
    </source>
</evidence>